<protein>
    <recommendedName>
        <fullName evidence="3">DUF4149 domain-containing protein</fullName>
    </recommendedName>
</protein>
<evidence type="ECO:0008006" key="3">
    <source>
        <dbReference type="Google" id="ProtNLM"/>
    </source>
</evidence>
<dbReference type="EMBL" id="MN740569">
    <property type="protein sequence ID" value="QHU34353.1"/>
    <property type="molecule type" value="Genomic_DNA"/>
</dbReference>
<reference evidence="2" key="1">
    <citation type="journal article" date="2020" name="Nature">
        <title>Giant virus diversity and host interactions through global metagenomics.</title>
        <authorList>
            <person name="Schulz F."/>
            <person name="Roux S."/>
            <person name="Paez-Espino D."/>
            <person name="Jungbluth S."/>
            <person name="Walsh D.A."/>
            <person name="Denef V.J."/>
            <person name="McMahon K.D."/>
            <person name="Konstantinidis K.T."/>
            <person name="Eloe-Fadrosh E.A."/>
            <person name="Kyrpides N.C."/>
            <person name="Woyke T."/>
        </authorList>
    </citation>
    <scope>NUCLEOTIDE SEQUENCE</scope>
    <source>
        <strain evidence="2">GVMAG-S-1016713-123</strain>
    </source>
</reference>
<feature type="transmembrane region" description="Helical" evidence="1">
    <location>
        <begin position="111"/>
        <end position="132"/>
    </location>
</feature>
<feature type="transmembrane region" description="Helical" evidence="1">
    <location>
        <begin position="160"/>
        <end position="182"/>
    </location>
</feature>
<keyword evidence="1" id="KW-0472">Membrane</keyword>
<organism evidence="2">
    <name type="scientific">viral metagenome</name>
    <dbReference type="NCBI Taxonomy" id="1070528"/>
    <lineage>
        <taxon>unclassified sequences</taxon>
        <taxon>metagenomes</taxon>
        <taxon>organismal metagenomes</taxon>
    </lineage>
</organism>
<dbReference type="AlphaFoldDB" id="A0A6C0LVA2"/>
<feature type="transmembrane region" description="Helical" evidence="1">
    <location>
        <begin position="9"/>
        <end position="26"/>
    </location>
</feature>
<sequence length="185" mass="21058">MKENFDSTIYYFLGIIILASAIIIFISSKAALYSYGTMSAALFVMMFVIYTFLRNQPISKITFRVILGIIEHGLPIIILFLITSWLFFINIKYYDKIQRDTISPDYRKYEYFSLGFLIAEILVLLQLIGSLVKIAKKEAAKETENIAEDKATATKMRAGIYLLSTFNVIFVGIMHSIIALFVTDG</sequence>
<proteinExistence type="predicted"/>
<evidence type="ECO:0000313" key="2">
    <source>
        <dbReference type="EMBL" id="QHU34353.1"/>
    </source>
</evidence>
<name>A0A6C0LVA2_9ZZZZ</name>
<feature type="transmembrane region" description="Helical" evidence="1">
    <location>
        <begin position="32"/>
        <end position="53"/>
    </location>
</feature>
<keyword evidence="1" id="KW-1133">Transmembrane helix</keyword>
<evidence type="ECO:0000256" key="1">
    <source>
        <dbReference type="SAM" id="Phobius"/>
    </source>
</evidence>
<accession>A0A6C0LVA2</accession>
<feature type="transmembrane region" description="Helical" evidence="1">
    <location>
        <begin position="65"/>
        <end position="91"/>
    </location>
</feature>
<keyword evidence="1" id="KW-0812">Transmembrane</keyword>